<keyword evidence="2" id="KW-1185">Reference proteome</keyword>
<dbReference type="OrthoDB" id="174931at2"/>
<organism evidence="1 2">
    <name type="scientific">Candidatus Avelusimicrobium gallicola</name>
    <dbReference type="NCBI Taxonomy" id="2562704"/>
    <lineage>
        <taxon>Bacteria</taxon>
        <taxon>Pseudomonadati</taxon>
        <taxon>Elusimicrobiota</taxon>
        <taxon>Elusimicrobia</taxon>
        <taxon>Elusimicrobiales</taxon>
        <taxon>Elusimicrobiaceae</taxon>
        <taxon>Candidatus Avelusimicrobium</taxon>
    </lineage>
</organism>
<evidence type="ECO:0000313" key="1">
    <source>
        <dbReference type="EMBL" id="OUO56522.1"/>
    </source>
</evidence>
<dbReference type="GO" id="GO:0005975">
    <property type="term" value="P:carbohydrate metabolic process"/>
    <property type="evidence" value="ECO:0007669"/>
    <property type="project" value="InterPro"/>
</dbReference>
<evidence type="ECO:0000313" key="2">
    <source>
        <dbReference type="Proteomes" id="UP000196368"/>
    </source>
</evidence>
<proteinExistence type="predicted"/>
<reference evidence="2" key="1">
    <citation type="submission" date="2017-04" db="EMBL/GenBank/DDBJ databases">
        <title>Function of individual gut microbiota members based on whole genome sequencing of pure cultures obtained from chicken caecum.</title>
        <authorList>
            <person name="Medvecky M."/>
            <person name="Cejkova D."/>
            <person name="Polansky O."/>
            <person name="Karasova D."/>
            <person name="Kubasova T."/>
            <person name="Cizek A."/>
            <person name="Rychlik I."/>
        </authorList>
    </citation>
    <scope>NUCLEOTIDE SEQUENCE [LARGE SCALE GENOMIC DNA]</scope>
    <source>
        <strain evidence="2">An273</strain>
    </source>
</reference>
<dbReference type="InterPro" id="IPR014718">
    <property type="entry name" value="GH-type_carb-bd"/>
</dbReference>
<sequence>MTQTTYKGLPAWTLENNALRVTFLPGYACKMASLISRKTGREFLFQSAQDTLRVPAYGASFADYDSSGFDEVFPSIDACPYPDGSFRGTPIPDHGDIWALPWESVCSPDGKAAKAFVKGPKLPYIFSKTITLKDNAVQLEYCVENTAEEDFKFIWTPHCLLACSPATRLLVPENLKQVMSVEHSTKRLGPWGTLHSYPLTVDVRGLKLDLAATEPRTVRNCEKFYFTEKNTAGWCGIEHTDTGEKLIYNYDADKVPYLGVWKTQGGYRGDYNLALEPCTGVYDDLYVASKIRRAAVIGPKGRYEWTFKMTVE</sequence>
<dbReference type="GO" id="GO:0030246">
    <property type="term" value="F:carbohydrate binding"/>
    <property type="evidence" value="ECO:0007669"/>
    <property type="project" value="InterPro"/>
</dbReference>
<name>A0A1Y4DD25_9BACT</name>
<dbReference type="RefSeq" id="WP_087288525.1">
    <property type="nucleotide sequence ID" value="NZ_NFJD01000003.1"/>
</dbReference>
<dbReference type="Proteomes" id="UP000196368">
    <property type="component" value="Unassembled WGS sequence"/>
</dbReference>
<gene>
    <name evidence="1" type="ORF">B5F75_04835</name>
</gene>
<dbReference type="SUPFAM" id="SSF74650">
    <property type="entry name" value="Galactose mutarotase-like"/>
    <property type="match status" value="1"/>
</dbReference>
<dbReference type="GO" id="GO:0003824">
    <property type="term" value="F:catalytic activity"/>
    <property type="evidence" value="ECO:0007669"/>
    <property type="project" value="InterPro"/>
</dbReference>
<comment type="caution">
    <text evidence="1">The sequence shown here is derived from an EMBL/GenBank/DDBJ whole genome shotgun (WGS) entry which is preliminary data.</text>
</comment>
<dbReference type="AlphaFoldDB" id="A0A1Y4DD25"/>
<dbReference type="Gene3D" id="2.70.98.10">
    <property type="match status" value="1"/>
</dbReference>
<dbReference type="EMBL" id="NFJD01000003">
    <property type="protein sequence ID" value="OUO56522.1"/>
    <property type="molecule type" value="Genomic_DNA"/>
</dbReference>
<protein>
    <submittedName>
        <fullName evidence="1">DUF5107 domain-containing protein</fullName>
    </submittedName>
</protein>
<dbReference type="InterPro" id="IPR011013">
    <property type="entry name" value="Gal_mutarotase_sf_dom"/>
</dbReference>
<accession>A0A1Y4DD25</accession>